<dbReference type="Gene3D" id="3.30.2320.10">
    <property type="entry name" value="hypothetical protein PF0899 domain"/>
    <property type="match status" value="1"/>
</dbReference>
<name>A0A542XEY2_9MICO</name>
<dbReference type="RefSeq" id="WP_211344599.1">
    <property type="nucleotide sequence ID" value="NZ_CAJTBP010000001.1"/>
</dbReference>
<evidence type="ECO:0000313" key="4">
    <source>
        <dbReference type="Proteomes" id="UP000318336"/>
    </source>
</evidence>
<dbReference type="InterPro" id="IPR054612">
    <property type="entry name" value="Phage_capsid-like_C"/>
</dbReference>
<dbReference type="Gene3D" id="3.30.2400.10">
    <property type="entry name" value="Major capsid protein gp5"/>
    <property type="match status" value="1"/>
</dbReference>
<sequence>MASTMTTTNASAILLPEQVGDLLIQPTLAGSVAAQVSTVIPTSSKEFRVPVVARDPSAAWVAEGEEIPVSDAALGEASATMAKLAGLSIISNELRDDSSPEATAAVGAGLARDLSRKLDQAFFGALAAPAPAGLASLDRVGRVPVAETTLGNTDAFVGAMAGAESQGTFITRFVCSPNTMLNLAMVKKAEGSNEPLLQNDPTKPAQRLVAGVPILTSTAVDDQTIWGLPSDRVYLVVREDAEVEVDGSVFFTSDRSAIRAKMRVGFCFPHEAAIIKIELGGDPEAALRAATVEEDPTA</sequence>
<evidence type="ECO:0000313" key="3">
    <source>
        <dbReference type="EMBL" id="TQL34381.1"/>
    </source>
</evidence>
<evidence type="ECO:0000256" key="1">
    <source>
        <dbReference type="ARBA" id="ARBA00004328"/>
    </source>
</evidence>
<dbReference type="NCBIfam" id="TIGR01554">
    <property type="entry name" value="major_cap_HK97"/>
    <property type="match status" value="1"/>
</dbReference>
<proteinExistence type="predicted"/>
<protein>
    <submittedName>
        <fullName evidence="3">HK97 family phage major capsid protein</fullName>
    </submittedName>
</protein>
<comment type="subcellular location">
    <subcellularLocation>
        <location evidence="1">Virion</location>
    </subcellularLocation>
</comment>
<dbReference type="Proteomes" id="UP000318336">
    <property type="component" value="Unassembled WGS sequence"/>
</dbReference>
<organism evidence="3 4">
    <name type="scientific">Barrientosiimonas humi</name>
    <dbReference type="NCBI Taxonomy" id="999931"/>
    <lineage>
        <taxon>Bacteria</taxon>
        <taxon>Bacillati</taxon>
        <taxon>Actinomycetota</taxon>
        <taxon>Actinomycetes</taxon>
        <taxon>Micrococcales</taxon>
        <taxon>Dermacoccaceae</taxon>
        <taxon>Barrientosiimonas</taxon>
    </lineage>
</organism>
<dbReference type="SUPFAM" id="SSF56563">
    <property type="entry name" value="Major capsid protein gp5"/>
    <property type="match status" value="1"/>
</dbReference>
<accession>A0A542XEY2</accession>
<dbReference type="EMBL" id="VFOK01000001">
    <property type="protein sequence ID" value="TQL34381.1"/>
    <property type="molecule type" value="Genomic_DNA"/>
</dbReference>
<keyword evidence="4" id="KW-1185">Reference proteome</keyword>
<dbReference type="AlphaFoldDB" id="A0A542XEY2"/>
<evidence type="ECO:0000259" key="2">
    <source>
        <dbReference type="Pfam" id="PF05065"/>
    </source>
</evidence>
<feature type="domain" description="Phage capsid-like C-terminal" evidence="2">
    <location>
        <begin position="13"/>
        <end position="278"/>
    </location>
</feature>
<reference evidence="3 4" key="1">
    <citation type="submission" date="2019-06" db="EMBL/GenBank/DDBJ databases">
        <title>Sequencing the genomes of 1000 actinobacteria strains.</title>
        <authorList>
            <person name="Klenk H.-P."/>
        </authorList>
    </citation>
    <scope>NUCLEOTIDE SEQUENCE [LARGE SCALE GENOMIC DNA]</scope>
    <source>
        <strain evidence="3 4">DSM 24617</strain>
    </source>
</reference>
<dbReference type="InterPro" id="IPR024455">
    <property type="entry name" value="Phage_capsid"/>
</dbReference>
<comment type="caution">
    <text evidence="3">The sequence shown here is derived from an EMBL/GenBank/DDBJ whole genome shotgun (WGS) entry which is preliminary data.</text>
</comment>
<dbReference type="Pfam" id="PF05065">
    <property type="entry name" value="Phage_capsid"/>
    <property type="match status" value="1"/>
</dbReference>
<gene>
    <name evidence="3" type="ORF">FB554_2550</name>
</gene>